<evidence type="ECO:0000313" key="4">
    <source>
        <dbReference type="Proteomes" id="UP000324907"/>
    </source>
</evidence>
<reference evidence="3 4" key="1">
    <citation type="submission" date="2019-07" db="EMBL/GenBank/DDBJ databases">
        <title>Genomes of Cafeteria roenbergensis.</title>
        <authorList>
            <person name="Fischer M.G."/>
            <person name="Hackl T."/>
            <person name="Roman M."/>
        </authorList>
    </citation>
    <scope>NUCLEOTIDE SEQUENCE [LARGE SCALE GENOMIC DNA]</scope>
    <source>
        <strain evidence="3 4">RCC970-E3</strain>
    </source>
</reference>
<evidence type="ECO:0000256" key="2">
    <source>
        <dbReference type="SAM" id="SignalP"/>
    </source>
</evidence>
<feature type="chain" id="PRO_5023094205" evidence="2">
    <location>
        <begin position="21"/>
        <end position="318"/>
    </location>
</feature>
<feature type="region of interest" description="Disordered" evidence="1">
    <location>
        <begin position="294"/>
        <end position="318"/>
    </location>
</feature>
<dbReference type="EMBL" id="VLTL01000012">
    <property type="protein sequence ID" value="KAA0170605.1"/>
    <property type="molecule type" value="Genomic_DNA"/>
</dbReference>
<proteinExistence type="predicted"/>
<accession>A0A5A8DYR9</accession>
<comment type="caution">
    <text evidence="3">The sequence shown here is derived from an EMBL/GenBank/DDBJ whole genome shotgun (WGS) entry which is preliminary data.</text>
</comment>
<evidence type="ECO:0000256" key="1">
    <source>
        <dbReference type="SAM" id="MobiDB-lite"/>
    </source>
</evidence>
<gene>
    <name evidence="3" type="ORF">FNF28_01367</name>
</gene>
<name>A0A5A8DYR9_CAFRO</name>
<feature type="signal peptide" evidence="2">
    <location>
        <begin position="1"/>
        <end position="20"/>
    </location>
</feature>
<dbReference type="Proteomes" id="UP000324907">
    <property type="component" value="Unassembled WGS sequence"/>
</dbReference>
<dbReference type="AlphaFoldDB" id="A0A5A8DYR9"/>
<feature type="region of interest" description="Disordered" evidence="1">
    <location>
        <begin position="220"/>
        <end position="239"/>
    </location>
</feature>
<evidence type="ECO:0000313" key="3">
    <source>
        <dbReference type="EMBL" id="KAA0170605.1"/>
    </source>
</evidence>
<feature type="compositionally biased region" description="Basic and acidic residues" evidence="1">
    <location>
        <begin position="142"/>
        <end position="157"/>
    </location>
</feature>
<protein>
    <submittedName>
        <fullName evidence="3">Uncharacterized protein</fullName>
    </submittedName>
</protein>
<feature type="region of interest" description="Disordered" evidence="1">
    <location>
        <begin position="133"/>
        <end position="185"/>
    </location>
</feature>
<feature type="compositionally biased region" description="Low complexity" evidence="1">
    <location>
        <begin position="294"/>
        <end position="309"/>
    </location>
</feature>
<keyword evidence="2" id="KW-0732">Signal</keyword>
<organism evidence="3 4">
    <name type="scientific">Cafeteria roenbergensis</name>
    <name type="common">Marine flagellate</name>
    <dbReference type="NCBI Taxonomy" id="33653"/>
    <lineage>
        <taxon>Eukaryota</taxon>
        <taxon>Sar</taxon>
        <taxon>Stramenopiles</taxon>
        <taxon>Bigyra</taxon>
        <taxon>Opalozoa</taxon>
        <taxon>Bicosoecida</taxon>
        <taxon>Cafeteriaceae</taxon>
        <taxon>Cafeteria</taxon>
    </lineage>
</organism>
<sequence length="318" mass="32860">MRLLFVAALAAAVLAASAAAARHKREVPLMARATFAKMLSPKGAKALLSERQEVRDEDVAEAVSVVARAFRFFSRFTDNSAPAKAVPAVSEAGALAAKPARKVAAPLAQSAEEMQLRKDLQAFRFRERRVSMKMSQASKATHSAERASERAARRAAEAAEAATRAAHVAKERAAQKDPVGAEEAAQAASRAARAASIAAQAASESRFATAGLAAAAKRAAEHADAPWSTSAGVRTGERTPEREGLLEDTEAAQAAADEIAVTGPSTAAEECGNARFRAGQAVGCEEAPVPAAEPAVAAPASEDASTADAVARSIARVR</sequence>